<feature type="region of interest" description="Disordered" evidence="1">
    <location>
        <begin position="1"/>
        <end position="94"/>
    </location>
</feature>
<feature type="compositionally biased region" description="Basic residues" evidence="1">
    <location>
        <begin position="54"/>
        <end position="64"/>
    </location>
</feature>
<evidence type="ECO:0000313" key="3">
    <source>
        <dbReference type="Proteomes" id="UP000799771"/>
    </source>
</evidence>
<feature type="compositionally biased region" description="Low complexity" evidence="1">
    <location>
        <begin position="9"/>
        <end position="24"/>
    </location>
</feature>
<dbReference type="GeneID" id="54409640"/>
<reference evidence="2" key="1">
    <citation type="journal article" date="2020" name="Stud. Mycol.">
        <title>101 Dothideomycetes genomes: a test case for predicting lifestyles and emergence of pathogens.</title>
        <authorList>
            <person name="Haridas S."/>
            <person name="Albert R."/>
            <person name="Binder M."/>
            <person name="Bloem J."/>
            <person name="Labutti K."/>
            <person name="Salamov A."/>
            <person name="Andreopoulos B."/>
            <person name="Baker S."/>
            <person name="Barry K."/>
            <person name="Bills G."/>
            <person name="Bluhm B."/>
            <person name="Cannon C."/>
            <person name="Castanera R."/>
            <person name="Culley D."/>
            <person name="Daum C."/>
            <person name="Ezra D."/>
            <person name="Gonzalez J."/>
            <person name="Henrissat B."/>
            <person name="Kuo A."/>
            <person name="Liang C."/>
            <person name="Lipzen A."/>
            <person name="Lutzoni F."/>
            <person name="Magnuson J."/>
            <person name="Mondo S."/>
            <person name="Nolan M."/>
            <person name="Ohm R."/>
            <person name="Pangilinan J."/>
            <person name="Park H.-J."/>
            <person name="Ramirez L."/>
            <person name="Alfaro M."/>
            <person name="Sun H."/>
            <person name="Tritt A."/>
            <person name="Yoshinaga Y."/>
            <person name="Zwiers L.-H."/>
            <person name="Turgeon B."/>
            <person name="Goodwin S."/>
            <person name="Spatafora J."/>
            <person name="Crous P."/>
            <person name="Grigoriev I."/>
        </authorList>
    </citation>
    <scope>NUCLEOTIDE SEQUENCE</scope>
    <source>
        <strain evidence="2">CBS 119687</strain>
    </source>
</reference>
<dbReference type="AlphaFoldDB" id="A0A6A5ZYA7"/>
<feature type="compositionally biased region" description="Polar residues" evidence="1">
    <location>
        <begin position="70"/>
        <end position="94"/>
    </location>
</feature>
<evidence type="ECO:0000313" key="2">
    <source>
        <dbReference type="EMBL" id="KAF2123863.1"/>
    </source>
</evidence>
<sequence>MTPLEIDVASTSSALHHSSSQQPPTKSPPREASTPTTQSNKAPHSAQHSNPIPHKTKAQARRRNRADSMGTPSVNNHTNSTNFATTYSGIQHQV</sequence>
<gene>
    <name evidence="2" type="ORF">P153DRAFT_371191</name>
</gene>
<dbReference type="Proteomes" id="UP000799771">
    <property type="component" value="Unassembled WGS sequence"/>
</dbReference>
<evidence type="ECO:0000256" key="1">
    <source>
        <dbReference type="SAM" id="MobiDB-lite"/>
    </source>
</evidence>
<accession>A0A6A5ZYA7</accession>
<protein>
    <submittedName>
        <fullName evidence="2">Uncharacterized protein</fullName>
    </submittedName>
</protein>
<organism evidence="2 3">
    <name type="scientific">Dothidotthia symphoricarpi CBS 119687</name>
    <dbReference type="NCBI Taxonomy" id="1392245"/>
    <lineage>
        <taxon>Eukaryota</taxon>
        <taxon>Fungi</taxon>
        <taxon>Dikarya</taxon>
        <taxon>Ascomycota</taxon>
        <taxon>Pezizomycotina</taxon>
        <taxon>Dothideomycetes</taxon>
        <taxon>Pleosporomycetidae</taxon>
        <taxon>Pleosporales</taxon>
        <taxon>Dothidotthiaceae</taxon>
        <taxon>Dothidotthia</taxon>
    </lineage>
</organism>
<proteinExistence type="predicted"/>
<keyword evidence="3" id="KW-1185">Reference proteome</keyword>
<name>A0A6A5ZYA7_9PLEO</name>
<dbReference type="EMBL" id="ML977521">
    <property type="protein sequence ID" value="KAF2123863.1"/>
    <property type="molecule type" value="Genomic_DNA"/>
</dbReference>
<feature type="compositionally biased region" description="Polar residues" evidence="1">
    <location>
        <begin position="33"/>
        <end position="50"/>
    </location>
</feature>
<dbReference type="RefSeq" id="XP_033518257.1">
    <property type="nucleotide sequence ID" value="XM_033669208.1"/>
</dbReference>